<feature type="compositionally biased region" description="Polar residues" evidence="3">
    <location>
        <begin position="312"/>
        <end position="325"/>
    </location>
</feature>
<feature type="domain" description="K Homology" evidence="4">
    <location>
        <begin position="426"/>
        <end position="501"/>
    </location>
</feature>
<dbReference type="Gene3D" id="3.30.1370.10">
    <property type="entry name" value="K Homology domain, type 1"/>
    <property type="match status" value="3"/>
</dbReference>
<dbReference type="Gene3D" id="3.30.310.210">
    <property type="match status" value="1"/>
</dbReference>
<keyword evidence="1" id="KW-0677">Repeat</keyword>
<evidence type="ECO:0000256" key="2">
    <source>
        <dbReference type="PROSITE-ProRule" id="PRU00117"/>
    </source>
</evidence>
<feature type="domain" description="K Homology" evidence="4">
    <location>
        <begin position="342"/>
        <end position="415"/>
    </location>
</feature>
<dbReference type="InterPro" id="IPR004088">
    <property type="entry name" value="KH_dom_type_1"/>
</dbReference>
<dbReference type="CDD" id="cd22460">
    <property type="entry name" value="KH-I_PEPPER_rpt2_like"/>
    <property type="match status" value="2"/>
</dbReference>
<feature type="domain" description="K Homology" evidence="4">
    <location>
        <begin position="45"/>
        <end position="115"/>
    </location>
</feature>
<evidence type="ECO:0000256" key="1">
    <source>
        <dbReference type="ARBA" id="ARBA00022737"/>
    </source>
</evidence>
<feature type="compositionally biased region" description="Basic and acidic residues" evidence="3">
    <location>
        <begin position="121"/>
        <end position="153"/>
    </location>
</feature>
<dbReference type="InterPro" id="IPR004087">
    <property type="entry name" value="KH_dom"/>
</dbReference>
<dbReference type="SUPFAM" id="SSF54791">
    <property type="entry name" value="Eukaryotic type KH-domain (KH-domain type I)"/>
    <property type="match status" value="5"/>
</dbReference>
<protein>
    <submittedName>
        <fullName evidence="5">TSA: Wollemia nobilis Ref_Wollemi_Transcript_10183_3113 transcribed RNA sequence</fullName>
    </submittedName>
</protein>
<feature type="region of interest" description="Disordered" evidence="3">
    <location>
        <begin position="1"/>
        <end position="45"/>
    </location>
</feature>
<proteinExistence type="predicted"/>
<organism evidence="5">
    <name type="scientific">Wollemia nobilis</name>
    <dbReference type="NCBI Taxonomy" id="56998"/>
    <lineage>
        <taxon>Eukaryota</taxon>
        <taxon>Viridiplantae</taxon>
        <taxon>Streptophyta</taxon>
        <taxon>Embryophyta</taxon>
        <taxon>Tracheophyta</taxon>
        <taxon>Spermatophyta</taxon>
        <taxon>Pinopsida</taxon>
        <taxon>Pinidae</taxon>
        <taxon>Conifers II</taxon>
        <taxon>Araucariales</taxon>
        <taxon>Araucariaceae</taxon>
        <taxon>Wollemia</taxon>
    </lineage>
</organism>
<feature type="domain" description="K Homology" evidence="4">
    <location>
        <begin position="628"/>
        <end position="698"/>
    </location>
</feature>
<dbReference type="GO" id="GO:0003723">
    <property type="term" value="F:RNA binding"/>
    <property type="evidence" value="ECO:0007669"/>
    <property type="project" value="UniProtKB-UniRule"/>
</dbReference>
<dbReference type="CDD" id="cd22462">
    <property type="entry name" value="KH-I_HEN4_like_rpt5"/>
    <property type="match status" value="1"/>
</dbReference>
<feature type="domain" description="K Homology" evidence="4">
    <location>
        <begin position="186"/>
        <end position="261"/>
    </location>
</feature>
<feature type="region of interest" description="Disordered" evidence="3">
    <location>
        <begin position="259"/>
        <end position="335"/>
    </location>
</feature>
<evidence type="ECO:0000259" key="4">
    <source>
        <dbReference type="SMART" id="SM00322"/>
    </source>
</evidence>
<feature type="compositionally biased region" description="Basic and acidic residues" evidence="3">
    <location>
        <begin position="259"/>
        <end position="270"/>
    </location>
</feature>
<dbReference type="AlphaFoldDB" id="A0A0C9S6Z6"/>
<dbReference type="SMART" id="SM00322">
    <property type="entry name" value="KH"/>
    <property type="match status" value="5"/>
</dbReference>
<reference evidence="5" key="1">
    <citation type="submission" date="2015-02" db="EMBL/GenBank/DDBJ databases">
        <title>A transcriptome of Wollemia nobilis - a relic of Gondwana.</title>
        <authorList>
            <person name="Chia J.Y."/>
            <person name="Leong Y.S."/>
            <person name="Abdul Karim S."/>
            <person name="Wan Azmi N."/>
            <person name="Hercus R."/>
            <person name="Croft L."/>
        </authorList>
    </citation>
    <scope>NUCLEOTIDE SEQUENCE</scope>
    <source>
        <strain evidence="5">MaeBrown</strain>
        <tissue evidence="5">Leaf</tissue>
    </source>
</reference>
<name>A0A0C9S6Z6_9CONI</name>
<evidence type="ECO:0000313" key="5">
    <source>
        <dbReference type="EMBL" id="JAG88032.1"/>
    </source>
</evidence>
<dbReference type="PROSITE" id="PS50084">
    <property type="entry name" value="KH_TYPE_1"/>
    <property type="match status" value="5"/>
</dbReference>
<sequence length="704" mass="75054">MDSSYLMPPGKRSYDWEPPEANGREKRRASATSRAPPPPLKIGPDETIFRILCSGTKTGGVIGKGGSIIKQLRQETGAKIRIEEGVPGCDERVIVIVGPEKEKKEGKEQNVGADSNTQTKENTDEHNDGKGEDETEADEKGPQSEKELKREKSISPAQEALLRVLHRILDAETDVKADEEAEKRTAPIVTRLLVPTNQVGCILGKGGKIIQQIRTESGAQIRILSRDQLPACALSTDEVVQIMGDVPSVKKALLAVSDRLRENPPRDRDQVSGPRSVGPLSHGSTLSHGDVFPSRKSSSLMQGPPFGGLGSGSTVDYHSKGSSMSMLHETGPNLSQRMSSQEEITFRLLCSNEKVGGIIGKGGSIIKGLQRDTGSDIKIADAVPDEDERVVIITAPALSEGRLSPAQDAVLRVFNRIMSSVPEKEKMATARLLVPSNQIGCLLGKGGSIISDMRRATGANIRIFAKEQLPKCASQNDEVVQVTGEVEAVHEALIQITSRLQNNLFPGNPVPVGGVGMYNDMAPVPGPMASYRGRPEPGSPPGMYSRLGGPMQDIDQPGRLSAPVDRPGFPPSIHRPGGMPHKIDQPPSPGPWGMQGMNSGSGRNMTDYGRGYTPRGSFGSASQSAVVTSTTVEVVVPERVIGSIYGEGGNNLAQIRQISGAKVIMHDPRPGATEGLVVISGTPEQTHAAQSLLQAFIMSGQSSP</sequence>
<feature type="region of interest" description="Disordered" evidence="3">
    <location>
        <begin position="100"/>
        <end position="153"/>
    </location>
</feature>
<keyword evidence="2" id="KW-0694">RNA-binding</keyword>
<dbReference type="EMBL" id="GCHU01010128">
    <property type="protein sequence ID" value="JAG88032.1"/>
    <property type="molecule type" value="Transcribed_RNA"/>
</dbReference>
<evidence type="ECO:0000256" key="3">
    <source>
        <dbReference type="SAM" id="MobiDB-lite"/>
    </source>
</evidence>
<accession>A0A0C9S6Z6</accession>
<dbReference type="PANTHER" id="PTHR10288">
    <property type="entry name" value="KH DOMAIN CONTAINING RNA BINDING PROTEIN"/>
    <property type="match status" value="1"/>
</dbReference>
<dbReference type="Pfam" id="PF00013">
    <property type="entry name" value="KH_1"/>
    <property type="match status" value="5"/>
</dbReference>
<dbReference type="CDD" id="cd22459">
    <property type="entry name" value="KH-I_PEPPER_rpt1_like"/>
    <property type="match status" value="1"/>
</dbReference>
<dbReference type="InterPro" id="IPR036612">
    <property type="entry name" value="KH_dom_type_1_sf"/>
</dbReference>